<dbReference type="EMBL" id="BAAAFR010000002">
    <property type="protein sequence ID" value="GAA0316679.1"/>
    <property type="molecule type" value="Genomic_DNA"/>
</dbReference>
<reference evidence="2" key="1">
    <citation type="journal article" date="2019" name="Int. J. Syst. Evol. Microbiol.">
        <title>The Global Catalogue of Microorganisms (GCM) 10K type strain sequencing project: providing services to taxonomists for standard genome sequencing and annotation.</title>
        <authorList>
            <consortium name="The Broad Institute Genomics Platform"/>
            <consortium name="The Broad Institute Genome Sequencing Center for Infectious Disease"/>
            <person name="Wu L."/>
            <person name="Ma J."/>
        </authorList>
    </citation>
    <scope>NUCLEOTIDE SEQUENCE [LARGE SCALE GENOMIC DNA]</scope>
    <source>
        <strain evidence="2">JCM 16343</strain>
    </source>
</reference>
<evidence type="ECO:0000313" key="2">
    <source>
        <dbReference type="Proteomes" id="UP001501787"/>
    </source>
</evidence>
<accession>A0ABN0VT64</accession>
<keyword evidence="2" id="KW-1185">Reference proteome</keyword>
<gene>
    <name evidence="1" type="ORF">GCM10009129_12560</name>
</gene>
<dbReference type="Proteomes" id="UP001501787">
    <property type="component" value="Unassembled WGS sequence"/>
</dbReference>
<name>A0ABN0VT64_9GAMM</name>
<evidence type="ECO:0000313" key="1">
    <source>
        <dbReference type="EMBL" id="GAA0316679.1"/>
    </source>
</evidence>
<organism evidence="1 2">
    <name type="scientific">Psychrobacter aestuarii</name>
    <dbReference type="NCBI Taxonomy" id="556327"/>
    <lineage>
        <taxon>Bacteria</taxon>
        <taxon>Pseudomonadati</taxon>
        <taxon>Pseudomonadota</taxon>
        <taxon>Gammaproteobacteria</taxon>
        <taxon>Moraxellales</taxon>
        <taxon>Moraxellaceae</taxon>
        <taxon>Psychrobacter</taxon>
    </lineage>
</organism>
<sequence length="238" mass="28101">MWRSDVVSNSDGLGDSLSRHKLSDQDIYILDNLVLLIVEHYYSLQRQHYIFYRDVINKWLMQNVYDDTMLYFLDDMPTETMGDIEGQPFRHFLKVINALGFILPGLEQALQVQTLMYIDKLCQANTIEEKNAAILDFWLGIDERKTEGTEDFDKLFSLMDSNHLIKQLDYPEHVDTIQFQRNYIKALQLASAWQRRYIQHKTEVYQTVDYTGQSIAEQTNWSSPPIKNPDNRRCLDFL</sequence>
<protein>
    <submittedName>
        <fullName evidence="1">Uncharacterized protein</fullName>
    </submittedName>
</protein>
<proteinExistence type="predicted"/>
<comment type="caution">
    <text evidence="1">The sequence shown here is derived from an EMBL/GenBank/DDBJ whole genome shotgun (WGS) entry which is preliminary data.</text>
</comment>